<evidence type="ECO:0000256" key="1">
    <source>
        <dbReference type="SAM" id="MobiDB-lite"/>
    </source>
</evidence>
<accession>A0AAV7WLF4</accession>
<evidence type="ECO:0000313" key="2">
    <source>
        <dbReference type="EMBL" id="KAJ1214820.1"/>
    </source>
</evidence>
<dbReference type="AlphaFoldDB" id="A0AAV7WLF4"/>
<evidence type="ECO:0000313" key="3">
    <source>
        <dbReference type="Proteomes" id="UP001066276"/>
    </source>
</evidence>
<proteinExistence type="predicted"/>
<gene>
    <name evidence="2" type="ORF">NDU88_002431</name>
</gene>
<sequence>MRRFLRGEARPSPAEPESRAQPVGRAPGLPRGARRCLPASGGLLRFLIARFPSCLWQLHSRRLGSAGFHAAKGP</sequence>
<comment type="caution">
    <text evidence="2">The sequence shown here is derived from an EMBL/GenBank/DDBJ whole genome shotgun (WGS) entry which is preliminary data.</text>
</comment>
<keyword evidence="3" id="KW-1185">Reference proteome</keyword>
<feature type="region of interest" description="Disordered" evidence="1">
    <location>
        <begin position="1"/>
        <end position="32"/>
    </location>
</feature>
<reference evidence="2" key="1">
    <citation type="journal article" date="2022" name="bioRxiv">
        <title>Sequencing and chromosome-scale assembly of the giantPleurodeles waltlgenome.</title>
        <authorList>
            <person name="Brown T."/>
            <person name="Elewa A."/>
            <person name="Iarovenko S."/>
            <person name="Subramanian E."/>
            <person name="Araus A.J."/>
            <person name="Petzold A."/>
            <person name="Susuki M."/>
            <person name="Suzuki K.-i.T."/>
            <person name="Hayashi T."/>
            <person name="Toyoda A."/>
            <person name="Oliveira C."/>
            <person name="Osipova E."/>
            <person name="Leigh N.D."/>
            <person name="Simon A."/>
            <person name="Yun M.H."/>
        </authorList>
    </citation>
    <scope>NUCLEOTIDE SEQUENCE</scope>
    <source>
        <strain evidence="2">20211129_DDA</strain>
        <tissue evidence="2">Liver</tissue>
    </source>
</reference>
<protein>
    <submittedName>
        <fullName evidence="2">Uncharacterized protein</fullName>
    </submittedName>
</protein>
<organism evidence="2 3">
    <name type="scientific">Pleurodeles waltl</name>
    <name type="common">Iberian ribbed newt</name>
    <dbReference type="NCBI Taxonomy" id="8319"/>
    <lineage>
        <taxon>Eukaryota</taxon>
        <taxon>Metazoa</taxon>
        <taxon>Chordata</taxon>
        <taxon>Craniata</taxon>
        <taxon>Vertebrata</taxon>
        <taxon>Euteleostomi</taxon>
        <taxon>Amphibia</taxon>
        <taxon>Batrachia</taxon>
        <taxon>Caudata</taxon>
        <taxon>Salamandroidea</taxon>
        <taxon>Salamandridae</taxon>
        <taxon>Pleurodelinae</taxon>
        <taxon>Pleurodeles</taxon>
    </lineage>
</organism>
<dbReference type="EMBL" id="JANPWB010000001">
    <property type="protein sequence ID" value="KAJ1214820.1"/>
    <property type="molecule type" value="Genomic_DNA"/>
</dbReference>
<dbReference type="Proteomes" id="UP001066276">
    <property type="component" value="Chromosome 1_1"/>
</dbReference>
<name>A0AAV7WLF4_PLEWA</name>